<evidence type="ECO:0000313" key="1">
    <source>
        <dbReference type="EMBL" id="GAH63678.1"/>
    </source>
</evidence>
<organism evidence="1">
    <name type="scientific">marine sediment metagenome</name>
    <dbReference type="NCBI Taxonomy" id="412755"/>
    <lineage>
        <taxon>unclassified sequences</taxon>
        <taxon>metagenomes</taxon>
        <taxon>ecological metagenomes</taxon>
    </lineage>
</organism>
<reference evidence="1" key="1">
    <citation type="journal article" date="2014" name="Front. Microbiol.">
        <title>High frequency of phylogenetically diverse reductive dehalogenase-homologous genes in deep subseafloor sedimentary metagenomes.</title>
        <authorList>
            <person name="Kawai M."/>
            <person name="Futagami T."/>
            <person name="Toyoda A."/>
            <person name="Takaki Y."/>
            <person name="Nishi S."/>
            <person name="Hori S."/>
            <person name="Arai W."/>
            <person name="Tsubouchi T."/>
            <person name="Morono Y."/>
            <person name="Uchiyama I."/>
            <person name="Ito T."/>
            <person name="Fujiyama A."/>
            <person name="Inagaki F."/>
            <person name="Takami H."/>
        </authorList>
    </citation>
    <scope>NUCLEOTIDE SEQUENCE</scope>
    <source>
        <strain evidence="1">Expedition CK06-06</strain>
    </source>
</reference>
<protein>
    <recommendedName>
        <fullName evidence="2">Methyltransferase domain-containing protein</fullName>
    </recommendedName>
</protein>
<accession>X1J1M7</accession>
<dbReference type="AlphaFoldDB" id="X1J1M7"/>
<dbReference type="CDD" id="cd02440">
    <property type="entry name" value="AdoMet_MTases"/>
    <property type="match status" value="1"/>
</dbReference>
<dbReference type="InterPro" id="IPR029063">
    <property type="entry name" value="SAM-dependent_MTases_sf"/>
</dbReference>
<comment type="caution">
    <text evidence="1">The sequence shown here is derived from an EMBL/GenBank/DDBJ whole genome shotgun (WGS) entry which is preliminary data.</text>
</comment>
<dbReference type="EMBL" id="BARU01033099">
    <property type="protein sequence ID" value="GAH63678.1"/>
    <property type="molecule type" value="Genomic_DNA"/>
</dbReference>
<gene>
    <name evidence="1" type="ORF">S03H2_52119</name>
</gene>
<feature type="non-terminal residue" evidence="1">
    <location>
        <position position="1"/>
    </location>
</feature>
<dbReference type="SUPFAM" id="SSF53335">
    <property type="entry name" value="S-adenosyl-L-methionine-dependent methyltransferases"/>
    <property type="match status" value="1"/>
</dbReference>
<proteinExistence type="predicted"/>
<dbReference type="Gene3D" id="3.40.50.150">
    <property type="entry name" value="Vaccinia Virus protein VP39"/>
    <property type="match status" value="1"/>
</dbReference>
<name>X1J1M7_9ZZZZ</name>
<evidence type="ECO:0008006" key="2">
    <source>
        <dbReference type="Google" id="ProtNLM"/>
    </source>
</evidence>
<sequence length="254" mass="30216">PSSEKGLKRLTATDFEEVFNDTLSQYVKRKIKEYDFCYYDLTPSERDAWIRKIVDVLIAPNIEEVGEHRLEQWEKGWEQNLAELEASSKVEAIIPGYYGKYNVLRWKQEFIKPAHKDFEYYSHAIIQDWLFDKYMRNAATVYEFGCGTGHNLFRVRDVNPKAKIWGLDWATSSQKIIQKLARDGVDRNFFAHRFDFFNPDENFNLIKSFWNTCSGRNRLFAYILNQSLSFSTKTIFWITYQFNILKKENICQDI</sequence>